<protein>
    <submittedName>
        <fullName evidence="2">Uncharacterized protein</fullName>
    </submittedName>
</protein>
<sequence>MKCSGGRLPSAAWPSGRDGGEVAIRLRCRAVLVSVGRGRSRVGLRLRLRDRGLLLRLRAWLVIRAIVVARAIRAVTPVLVVVRLAAAPVAIAITLPVPITVGATAPVAIRLVVPVAVAVRAAVPVAVRSVIPVRPAIPSRIAIPIVVRTAVDPAWATTPAVAIAVEVAAAIVATPIVVEIEDNGRDAEWPVILPVDIDAARLVGRLDIAAGDPSATAIERDVAPGSFVKAAVDLQRCADGDHGYRRIGGAWTRPHVDVCGGEAFRCFRDGRQRNECGQQARGENLEPHEYSPFAHHRCDIAACARSVCGAPTPGAIRYDLPIPAI</sequence>
<accession>N6UUK3</accession>
<organism evidence="2 3">
    <name type="scientific">Rhizobium freirei PRF 81</name>
    <dbReference type="NCBI Taxonomy" id="363754"/>
    <lineage>
        <taxon>Bacteria</taxon>
        <taxon>Pseudomonadati</taxon>
        <taxon>Pseudomonadota</taxon>
        <taxon>Alphaproteobacteria</taxon>
        <taxon>Hyphomicrobiales</taxon>
        <taxon>Rhizobiaceae</taxon>
        <taxon>Rhizobium/Agrobacterium group</taxon>
        <taxon>Rhizobium</taxon>
    </lineage>
</organism>
<dbReference type="EMBL" id="AQHN01000089">
    <property type="protein sequence ID" value="ENN84456.1"/>
    <property type="molecule type" value="Genomic_DNA"/>
</dbReference>
<keyword evidence="1" id="KW-0472">Membrane</keyword>
<gene>
    <name evidence="2" type="ORF">RHSP_22072</name>
</gene>
<evidence type="ECO:0000313" key="2">
    <source>
        <dbReference type="EMBL" id="ENN84456.1"/>
    </source>
</evidence>
<keyword evidence="1" id="KW-0812">Transmembrane</keyword>
<dbReference type="AlphaFoldDB" id="N6UUK3"/>
<keyword evidence="3" id="KW-1185">Reference proteome</keyword>
<dbReference type="Proteomes" id="UP000012429">
    <property type="component" value="Unassembled WGS sequence"/>
</dbReference>
<keyword evidence="1" id="KW-1133">Transmembrane helix</keyword>
<evidence type="ECO:0000313" key="3">
    <source>
        <dbReference type="Proteomes" id="UP000012429"/>
    </source>
</evidence>
<comment type="caution">
    <text evidence="2">The sequence shown here is derived from an EMBL/GenBank/DDBJ whole genome shotgun (WGS) entry which is preliminary data.</text>
</comment>
<evidence type="ECO:0000256" key="1">
    <source>
        <dbReference type="SAM" id="Phobius"/>
    </source>
</evidence>
<proteinExistence type="predicted"/>
<feature type="transmembrane region" description="Helical" evidence="1">
    <location>
        <begin position="78"/>
        <end position="99"/>
    </location>
</feature>
<reference evidence="2 3" key="1">
    <citation type="journal article" date="2012" name="BMC Genomics">
        <title>Genomic basis of broad host range and environmental adaptability of Rhizobium tropici CIAT 899 and Rhizobium sp. PRF 81 which are used in inoculants for common bean (Phaseolus vulgaris L.).</title>
        <authorList>
            <person name="Ormeno-Orrillo E."/>
            <person name="Menna P."/>
            <person name="Almeida L.G."/>
            <person name="Ollero F.J."/>
            <person name="Nicolas M.F."/>
            <person name="Pains Rodrigues E."/>
            <person name="Shigueyoshi Nakatani A."/>
            <person name="Silva Batista J.S."/>
            <person name="Oliveira Chueire L.M."/>
            <person name="Souza R.C."/>
            <person name="Ribeiro Vasconcelos A.T."/>
            <person name="Megias M."/>
            <person name="Hungria M."/>
            <person name="Martinez-Romero E."/>
        </authorList>
    </citation>
    <scope>NUCLEOTIDE SEQUENCE [LARGE SCALE GENOMIC DNA]</scope>
    <source>
        <strain evidence="2 3">PRF 81</strain>
    </source>
</reference>
<name>N6UUK3_9HYPH</name>